<feature type="region of interest" description="Disordered" evidence="1">
    <location>
        <begin position="35"/>
        <end position="62"/>
    </location>
</feature>
<sequence length="110" mass="12904">MKMTCTKIMKRLSTFVLDRVKKKDTLSRRGTRKWMNVTPNGAEKRRRRRNRMRKSEQGGGGYYDNKTVIIILIFNATDGEKKFLLLLGNNGNSFCSVRKIKKKDRRSEEC</sequence>
<proteinExistence type="predicted"/>
<accession>A0A8D8Z6C0</accession>
<evidence type="ECO:0000313" key="2">
    <source>
        <dbReference type="EMBL" id="CAG6741695.1"/>
    </source>
</evidence>
<evidence type="ECO:0000256" key="1">
    <source>
        <dbReference type="SAM" id="MobiDB-lite"/>
    </source>
</evidence>
<reference evidence="2" key="1">
    <citation type="submission" date="2021-05" db="EMBL/GenBank/DDBJ databases">
        <authorList>
            <person name="Alioto T."/>
            <person name="Alioto T."/>
            <person name="Gomez Garrido J."/>
        </authorList>
    </citation>
    <scope>NUCLEOTIDE SEQUENCE</scope>
</reference>
<dbReference type="EMBL" id="HBUF01428789">
    <property type="protein sequence ID" value="CAG6741695.1"/>
    <property type="molecule type" value="Transcribed_RNA"/>
</dbReference>
<dbReference type="AlphaFoldDB" id="A0A8D8Z6C0"/>
<organism evidence="2">
    <name type="scientific">Cacopsylla melanoneura</name>
    <dbReference type="NCBI Taxonomy" id="428564"/>
    <lineage>
        <taxon>Eukaryota</taxon>
        <taxon>Metazoa</taxon>
        <taxon>Ecdysozoa</taxon>
        <taxon>Arthropoda</taxon>
        <taxon>Hexapoda</taxon>
        <taxon>Insecta</taxon>
        <taxon>Pterygota</taxon>
        <taxon>Neoptera</taxon>
        <taxon>Paraneoptera</taxon>
        <taxon>Hemiptera</taxon>
        <taxon>Sternorrhyncha</taxon>
        <taxon>Psylloidea</taxon>
        <taxon>Psyllidae</taxon>
        <taxon>Psyllinae</taxon>
        <taxon>Cacopsylla</taxon>
    </lineage>
</organism>
<protein>
    <submittedName>
        <fullName evidence="2">Uncharacterized protein</fullName>
    </submittedName>
</protein>
<name>A0A8D8Z6C0_9HEMI</name>